<comment type="similarity">
    <text evidence="2">Belongs to the binding-protein-dependent transport system permease family. FecCD subfamily.</text>
</comment>
<dbReference type="GO" id="GO:0005886">
    <property type="term" value="C:plasma membrane"/>
    <property type="evidence" value="ECO:0007669"/>
    <property type="project" value="UniProtKB-SubCell"/>
</dbReference>
<dbReference type="OrthoDB" id="9792889at2"/>
<accession>A0A372IQV7</accession>
<name>A0A372IQV7_9BACT</name>
<feature type="transmembrane region" description="Helical" evidence="8">
    <location>
        <begin position="270"/>
        <end position="288"/>
    </location>
</feature>
<feature type="transmembrane region" description="Helical" evidence="8">
    <location>
        <begin position="108"/>
        <end position="131"/>
    </location>
</feature>
<dbReference type="Gene3D" id="1.10.3470.10">
    <property type="entry name" value="ABC transporter involved in vitamin B12 uptake, BtuC"/>
    <property type="match status" value="1"/>
</dbReference>
<evidence type="ECO:0000256" key="2">
    <source>
        <dbReference type="ARBA" id="ARBA00007935"/>
    </source>
</evidence>
<evidence type="ECO:0000313" key="10">
    <source>
        <dbReference type="Proteomes" id="UP000264702"/>
    </source>
</evidence>
<feature type="transmembrane region" description="Helical" evidence="8">
    <location>
        <begin position="183"/>
        <end position="204"/>
    </location>
</feature>
<dbReference type="InterPro" id="IPR037294">
    <property type="entry name" value="ABC_BtuC-like"/>
</dbReference>
<dbReference type="InterPro" id="IPR000522">
    <property type="entry name" value="ABC_transptr_permease_BtuC"/>
</dbReference>
<feature type="transmembrane region" description="Helical" evidence="8">
    <location>
        <begin position="55"/>
        <end position="73"/>
    </location>
</feature>
<keyword evidence="5 8" id="KW-0812">Transmembrane</keyword>
<proteinExistence type="inferred from homology"/>
<reference evidence="9 10" key="1">
    <citation type="submission" date="2018-08" db="EMBL/GenBank/DDBJ databases">
        <title>Acidipila sp. 4G-K13, an acidobacterium isolated from forest soil.</title>
        <authorList>
            <person name="Gao Z.-H."/>
            <person name="Qiu L.-H."/>
        </authorList>
    </citation>
    <scope>NUCLEOTIDE SEQUENCE [LARGE SCALE GENOMIC DNA]</scope>
    <source>
        <strain evidence="9 10">4G-K13</strain>
    </source>
</reference>
<dbReference type="FunFam" id="1.10.3470.10:FF:000001">
    <property type="entry name" value="Vitamin B12 ABC transporter permease BtuC"/>
    <property type="match status" value="1"/>
</dbReference>
<comment type="subcellular location">
    <subcellularLocation>
        <location evidence="1">Cell membrane</location>
        <topology evidence="1">Multi-pass membrane protein</topology>
    </subcellularLocation>
</comment>
<dbReference type="SUPFAM" id="SSF81345">
    <property type="entry name" value="ABC transporter involved in vitamin B12 uptake, BtuC"/>
    <property type="match status" value="1"/>
</dbReference>
<dbReference type="AlphaFoldDB" id="A0A372IQV7"/>
<keyword evidence="10" id="KW-1185">Reference proteome</keyword>
<dbReference type="RefSeq" id="WP_117299510.1">
    <property type="nucleotide sequence ID" value="NZ_QVQT02000003.1"/>
</dbReference>
<dbReference type="GO" id="GO:0033214">
    <property type="term" value="P:siderophore-iron import into cell"/>
    <property type="evidence" value="ECO:0007669"/>
    <property type="project" value="TreeGrafter"/>
</dbReference>
<feature type="transmembrane region" description="Helical" evidence="8">
    <location>
        <begin position="85"/>
        <end position="102"/>
    </location>
</feature>
<dbReference type="GO" id="GO:0022857">
    <property type="term" value="F:transmembrane transporter activity"/>
    <property type="evidence" value="ECO:0007669"/>
    <property type="project" value="InterPro"/>
</dbReference>
<evidence type="ECO:0000256" key="1">
    <source>
        <dbReference type="ARBA" id="ARBA00004651"/>
    </source>
</evidence>
<keyword evidence="3" id="KW-0813">Transport</keyword>
<keyword evidence="6 8" id="KW-1133">Transmembrane helix</keyword>
<dbReference type="CDD" id="cd06550">
    <property type="entry name" value="TM_ABC_iron-siderophores_like"/>
    <property type="match status" value="1"/>
</dbReference>
<comment type="caution">
    <text evidence="9">The sequence shown here is derived from an EMBL/GenBank/DDBJ whole genome shotgun (WGS) entry which is preliminary data.</text>
</comment>
<dbReference type="PANTHER" id="PTHR30472">
    <property type="entry name" value="FERRIC ENTEROBACTIN TRANSPORT SYSTEM PERMEASE PROTEIN"/>
    <property type="match status" value="1"/>
</dbReference>
<sequence>MKLVLLALFLVAVILASIVLGRYSISLDAWRHFLLHPGNSDVAAQVLLRVRLPRILGGLLIGAGLSVSGGAYQGLFRNPLISPDILGASAGAGIGAAIAILLGCGAPAIQAISFLGGLAAVGATCFVAGRVRLGNDPVLAMVLSGVMMASICEALISLTKTVADPEDKLPAITFWLMGSLSSINATSLVWLLILIPLGIVVLMVMRWKLNVLSMGEEEAASLGVDTRKARWLIVLSATMLTTAAVSVSGMIGWVGLVIPHLARMIVGPNYKVLLPASILLGGSYMLLVDDLSRSAMASEIPLGILTHLIGAPFFLYLLIRTRQGWA</sequence>
<evidence type="ECO:0000256" key="5">
    <source>
        <dbReference type="ARBA" id="ARBA00022692"/>
    </source>
</evidence>
<dbReference type="PANTHER" id="PTHR30472:SF70">
    <property type="entry name" value="MOLYBDATE IMPORT SYSTEM PERMEASE PROTEIN MOLB"/>
    <property type="match status" value="1"/>
</dbReference>
<dbReference type="Proteomes" id="UP000264702">
    <property type="component" value="Unassembled WGS sequence"/>
</dbReference>
<feature type="transmembrane region" description="Helical" evidence="8">
    <location>
        <begin position="300"/>
        <end position="319"/>
    </location>
</feature>
<gene>
    <name evidence="9" type="ORF">D0Y96_10710</name>
</gene>
<organism evidence="9 10">
    <name type="scientific">Paracidobacterium acidisoli</name>
    <dbReference type="NCBI Taxonomy" id="2303751"/>
    <lineage>
        <taxon>Bacteria</taxon>
        <taxon>Pseudomonadati</taxon>
        <taxon>Acidobacteriota</taxon>
        <taxon>Terriglobia</taxon>
        <taxon>Terriglobales</taxon>
        <taxon>Acidobacteriaceae</taxon>
        <taxon>Paracidobacterium</taxon>
    </lineage>
</organism>
<evidence type="ECO:0000313" key="9">
    <source>
        <dbReference type="EMBL" id="RFU17151.1"/>
    </source>
</evidence>
<evidence type="ECO:0000256" key="8">
    <source>
        <dbReference type="SAM" id="Phobius"/>
    </source>
</evidence>
<evidence type="ECO:0000256" key="7">
    <source>
        <dbReference type="ARBA" id="ARBA00023136"/>
    </source>
</evidence>
<keyword evidence="4" id="KW-1003">Cell membrane</keyword>
<dbReference type="EMBL" id="QVQT01000003">
    <property type="protein sequence ID" value="RFU17151.1"/>
    <property type="molecule type" value="Genomic_DNA"/>
</dbReference>
<evidence type="ECO:0000256" key="4">
    <source>
        <dbReference type="ARBA" id="ARBA00022475"/>
    </source>
</evidence>
<keyword evidence="7 8" id="KW-0472">Membrane</keyword>
<evidence type="ECO:0000256" key="6">
    <source>
        <dbReference type="ARBA" id="ARBA00022989"/>
    </source>
</evidence>
<feature type="transmembrane region" description="Helical" evidence="8">
    <location>
        <begin position="138"/>
        <end position="163"/>
    </location>
</feature>
<feature type="transmembrane region" description="Helical" evidence="8">
    <location>
        <begin position="231"/>
        <end position="258"/>
    </location>
</feature>
<dbReference type="Pfam" id="PF01032">
    <property type="entry name" value="FecCD"/>
    <property type="match status" value="1"/>
</dbReference>
<protein>
    <submittedName>
        <fullName evidence="9">Iron ABC transporter permease</fullName>
    </submittedName>
</protein>
<evidence type="ECO:0000256" key="3">
    <source>
        <dbReference type="ARBA" id="ARBA00022448"/>
    </source>
</evidence>